<dbReference type="InterPro" id="IPR003008">
    <property type="entry name" value="Tubulin_FtsZ_GTPase"/>
</dbReference>
<dbReference type="SUPFAM" id="SSF55307">
    <property type="entry name" value="Tubulin C-terminal domain-like"/>
    <property type="match status" value="1"/>
</dbReference>
<feature type="non-terminal residue" evidence="5">
    <location>
        <position position="241"/>
    </location>
</feature>
<dbReference type="GO" id="GO:0003924">
    <property type="term" value="F:GTPase activity"/>
    <property type="evidence" value="ECO:0007669"/>
    <property type="project" value="InterPro"/>
</dbReference>
<dbReference type="Gene3D" id="3.40.50.1440">
    <property type="entry name" value="Tubulin/FtsZ, GTPase domain"/>
    <property type="match status" value="1"/>
</dbReference>
<dbReference type="PANTHER" id="PTHR30314:SF3">
    <property type="entry name" value="MITOCHONDRIAL DIVISION PROTEIN FSZA"/>
    <property type="match status" value="1"/>
</dbReference>
<evidence type="ECO:0000259" key="4">
    <source>
        <dbReference type="SMART" id="SM00864"/>
    </source>
</evidence>
<dbReference type="GO" id="GO:0051301">
    <property type="term" value="P:cell division"/>
    <property type="evidence" value="ECO:0007669"/>
    <property type="project" value="UniProtKB-KW"/>
</dbReference>
<evidence type="ECO:0000313" key="5">
    <source>
        <dbReference type="EMBL" id="PIP32036.1"/>
    </source>
</evidence>
<evidence type="ECO:0000256" key="1">
    <source>
        <dbReference type="ARBA" id="ARBA00009690"/>
    </source>
</evidence>
<dbReference type="Pfam" id="PF12327">
    <property type="entry name" value="FtsZ_C"/>
    <property type="match status" value="1"/>
</dbReference>
<dbReference type="GO" id="GO:0005737">
    <property type="term" value="C:cytoplasm"/>
    <property type="evidence" value="ECO:0007669"/>
    <property type="project" value="TreeGrafter"/>
</dbReference>
<dbReference type="InterPro" id="IPR017975">
    <property type="entry name" value="Tubulin_CS"/>
</dbReference>
<reference evidence="5 6" key="1">
    <citation type="submission" date="2017-09" db="EMBL/GenBank/DDBJ databases">
        <title>Depth-based differentiation of microbial function through sediment-hosted aquifers and enrichment of novel symbionts in the deep terrestrial subsurface.</title>
        <authorList>
            <person name="Probst A.J."/>
            <person name="Ladd B."/>
            <person name="Jarett J.K."/>
            <person name="Geller-Mcgrath D.E."/>
            <person name="Sieber C.M."/>
            <person name="Emerson J.B."/>
            <person name="Anantharaman K."/>
            <person name="Thomas B.C."/>
            <person name="Malmstrom R."/>
            <person name="Stieglmeier M."/>
            <person name="Klingl A."/>
            <person name="Woyke T."/>
            <person name="Ryan C.M."/>
            <person name="Banfield J.F."/>
        </authorList>
    </citation>
    <scope>NUCLEOTIDE SEQUENCE [LARGE SCALE GENOMIC DNA]</scope>
    <source>
        <strain evidence="5">CG23_combo_of_CG06-09_8_20_14_all_37_87_8</strain>
    </source>
</reference>
<keyword evidence="2" id="KW-0547">Nucleotide-binding</keyword>
<evidence type="ECO:0000313" key="6">
    <source>
        <dbReference type="Proteomes" id="UP000230447"/>
    </source>
</evidence>
<gene>
    <name evidence="5" type="ORF">COX24_00370</name>
</gene>
<protein>
    <submittedName>
        <fullName evidence="5">Cell division protein FtsZ</fullName>
    </submittedName>
</protein>
<sequence>MFKEKISNIELIAVNTDAQSLKACPLEKKFLIGQKITKGLGTGMDFKLGEKAARENIADLKQAFLGAHLLFLTCGLGGGTGSGAISVLGEIAKELGVLTVAVITLPFSFEGVYRKTIALTALKNISLNVDCYLTIKNDRLLELVGQNATLESSFWVCDGILREAVKAISDLISLPGIINVDFADLGTILRNSGQGFLGIGKAKGEKRALIAANMALQSPLLDFSIKDAEGILLNIAGAEDL</sequence>
<keyword evidence="3" id="KW-0342">GTP-binding</keyword>
<dbReference type="SMART" id="SM00864">
    <property type="entry name" value="Tubulin"/>
    <property type="match status" value="1"/>
</dbReference>
<comment type="similarity">
    <text evidence="1">Belongs to the FtsZ family.</text>
</comment>
<dbReference type="PRINTS" id="PR00423">
    <property type="entry name" value="CELLDVISFTSZ"/>
</dbReference>
<feature type="domain" description="Tubulin/FtsZ GTPase" evidence="4">
    <location>
        <begin position="1"/>
        <end position="176"/>
    </location>
</feature>
<dbReference type="PROSITE" id="PS00227">
    <property type="entry name" value="TUBULIN"/>
    <property type="match status" value="1"/>
</dbReference>
<organism evidence="5 6">
    <name type="scientific">bacterium (Candidatus Gribaldobacteria) CG23_combo_of_CG06-09_8_20_14_all_37_87_8</name>
    <dbReference type="NCBI Taxonomy" id="2014278"/>
    <lineage>
        <taxon>Bacteria</taxon>
        <taxon>Candidatus Gribaldobacteria</taxon>
    </lineage>
</organism>
<evidence type="ECO:0000256" key="2">
    <source>
        <dbReference type="ARBA" id="ARBA00022741"/>
    </source>
</evidence>
<dbReference type="Pfam" id="PF00091">
    <property type="entry name" value="Tubulin"/>
    <property type="match status" value="1"/>
</dbReference>
<dbReference type="CDD" id="cd02201">
    <property type="entry name" value="FtsZ_type1"/>
    <property type="match status" value="1"/>
</dbReference>
<dbReference type="GO" id="GO:0005874">
    <property type="term" value="C:microtubule"/>
    <property type="evidence" value="ECO:0007669"/>
    <property type="project" value="InterPro"/>
</dbReference>
<dbReference type="InterPro" id="IPR024757">
    <property type="entry name" value="FtsZ_C"/>
</dbReference>
<comment type="caution">
    <text evidence="5">The sequence shown here is derived from an EMBL/GenBank/DDBJ whole genome shotgun (WGS) entry which is preliminary data.</text>
</comment>
<proteinExistence type="inferred from homology"/>
<accession>A0A2G9ZFT4</accession>
<keyword evidence="5" id="KW-0131">Cell cycle</keyword>
<dbReference type="InterPro" id="IPR045061">
    <property type="entry name" value="FtsZ/CetZ"/>
</dbReference>
<keyword evidence="5" id="KW-0132">Cell division</keyword>
<dbReference type="InterPro" id="IPR008280">
    <property type="entry name" value="Tub_FtsZ_C"/>
</dbReference>
<dbReference type="Proteomes" id="UP000230447">
    <property type="component" value="Unassembled WGS sequence"/>
</dbReference>
<dbReference type="SUPFAM" id="SSF52490">
    <property type="entry name" value="Tubulin nucleotide-binding domain-like"/>
    <property type="match status" value="1"/>
</dbReference>
<dbReference type="EMBL" id="PCSB01000008">
    <property type="protein sequence ID" value="PIP32036.1"/>
    <property type="molecule type" value="Genomic_DNA"/>
</dbReference>
<dbReference type="InterPro" id="IPR000158">
    <property type="entry name" value="Cell_div_FtsZ"/>
</dbReference>
<dbReference type="GO" id="GO:0005525">
    <property type="term" value="F:GTP binding"/>
    <property type="evidence" value="ECO:0007669"/>
    <property type="project" value="UniProtKB-KW"/>
</dbReference>
<name>A0A2G9ZFT4_9BACT</name>
<dbReference type="AlphaFoldDB" id="A0A2G9ZFT4"/>
<dbReference type="PANTHER" id="PTHR30314">
    <property type="entry name" value="CELL DIVISION PROTEIN FTSZ-RELATED"/>
    <property type="match status" value="1"/>
</dbReference>
<dbReference type="GO" id="GO:0032153">
    <property type="term" value="C:cell division site"/>
    <property type="evidence" value="ECO:0007669"/>
    <property type="project" value="TreeGrafter"/>
</dbReference>
<evidence type="ECO:0000256" key="3">
    <source>
        <dbReference type="ARBA" id="ARBA00023134"/>
    </source>
</evidence>
<dbReference type="GO" id="GO:0007017">
    <property type="term" value="P:microtubule-based process"/>
    <property type="evidence" value="ECO:0007669"/>
    <property type="project" value="InterPro"/>
</dbReference>
<dbReference type="InterPro" id="IPR036525">
    <property type="entry name" value="Tubulin/FtsZ_GTPase_sf"/>
</dbReference>